<dbReference type="Gene3D" id="1.10.630.10">
    <property type="entry name" value="Cytochrome P450"/>
    <property type="match status" value="1"/>
</dbReference>
<name>A0A0A9CB00_ARUDO</name>
<keyword evidence="4" id="KW-0560">Oxidoreductase</keyword>
<comment type="similarity">
    <text evidence="1">Belongs to the cytochrome P450 family.</text>
</comment>
<keyword evidence="3" id="KW-0479">Metal-binding</keyword>
<evidence type="ECO:0000256" key="5">
    <source>
        <dbReference type="ARBA" id="ARBA00023004"/>
    </source>
</evidence>
<dbReference type="SUPFAM" id="SSF48264">
    <property type="entry name" value="Cytochrome P450"/>
    <property type="match status" value="1"/>
</dbReference>
<evidence type="ECO:0000313" key="6">
    <source>
        <dbReference type="EMBL" id="JAD73499.1"/>
    </source>
</evidence>
<dbReference type="EMBL" id="GBRH01224396">
    <property type="protein sequence ID" value="JAD73499.1"/>
    <property type="molecule type" value="Transcribed_RNA"/>
</dbReference>
<dbReference type="GO" id="GO:0005506">
    <property type="term" value="F:iron ion binding"/>
    <property type="evidence" value="ECO:0007669"/>
    <property type="project" value="InterPro"/>
</dbReference>
<dbReference type="GO" id="GO:0016705">
    <property type="term" value="F:oxidoreductase activity, acting on paired donors, with incorporation or reduction of molecular oxygen"/>
    <property type="evidence" value="ECO:0007669"/>
    <property type="project" value="InterPro"/>
</dbReference>
<dbReference type="GO" id="GO:0020037">
    <property type="term" value="F:heme binding"/>
    <property type="evidence" value="ECO:0007669"/>
    <property type="project" value="InterPro"/>
</dbReference>
<reference evidence="6" key="1">
    <citation type="submission" date="2014-09" db="EMBL/GenBank/DDBJ databases">
        <authorList>
            <person name="Magalhaes I.L.F."/>
            <person name="Oliveira U."/>
            <person name="Santos F.R."/>
            <person name="Vidigal T.H.D.A."/>
            <person name="Brescovit A.D."/>
            <person name="Santos A.J."/>
        </authorList>
    </citation>
    <scope>NUCLEOTIDE SEQUENCE</scope>
    <source>
        <tissue evidence="6">Shoot tissue taken approximately 20 cm above the soil surface</tissue>
    </source>
</reference>
<protein>
    <submittedName>
        <fullName evidence="6">Uncharacterized protein</fullName>
    </submittedName>
</protein>
<dbReference type="PANTHER" id="PTHR47955:SF8">
    <property type="entry name" value="CYTOCHROME P450 71D11-LIKE"/>
    <property type="match status" value="1"/>
</dbReference>
<organism evidence="6">
    <name type="scientific">Arundo donax</name>
    <name type="common">Giant reed</name>
    <name type="synonym">Donax arundinaceus</name>
    <dbReference type="NCBI Taxonomy" id="35708"/>
    <lineage>
        <taxon>Eukaryota</taxon>
        <taxon>Viridiplantae</taxon>
        <taxon>Streptophyta</taxon>
        <taxon>Embryophyta</taxon>
        <taxon>Tracheophyta</taxon>
        <taxon>Spermatophyta</taxon>
        <taxon>Magnoliopsida</taxon>
        <taxon>Liliopsida</taxon>
        <taxon>Poales</taxon>
        <taxon>Poaceae</taxon>
        <taxon>PACMAD clade</taxon>
        <taxon>Arundinoideae</taxon>
        <taxon>Arundineae</taxon>
        <taxon>Arundo</taxon>
    </lineage>
</organism>
<dbReference type="PANTHER" id="PTHR47955">
    <property type="entry name" value="CYTOCHROME P450 FAMILY 71 PROTEIN"/>
    <property type="match status" value="1"/>
</dbReference>
<evidence type="ECO:0000256" key="1">
    <source>
        <dbReference type="ARBA" id="ARBA00010617"/>
    </source>
</evidence>
<dbReference type="GO" id="GO:0004497">
    <property type="term" value="F:monooxygenase activity"/>
    <property type="evidence" value="ECO:0007669"/>
    <property type="project" value="InterPro"/>
</dbReference>
<reference evidence="6" key="2">
    <citation type="journal article" date="2015" name="Data Brief">
        <title>Shoot transcriptome of the giant reed, Arundo donax.</title>
        <authorList>
            <person name="Barrero R.A."/>
            <person name="Guerrero F.D."/>
            <person name="Moolhuijzen P."/>
            <person name="Goolsby J.A."/>
            <person name="Tidwell J."/>
            <person name="Bellgard S.E."/>
            <person name="Bellgard M.I."/>
        </authorList>
    </citation>
    <scope>NUCLEOTIDE SEQUENCE</scope>
    <source>
        <tissue evidence="6">Shoot tissue taken approximately 20 cm above the soil surface</tissue>
    </source>
</reference>
<dbReference type="AlphaFoldDB" id="A0A0A9CB00"/>
<evidence type="ECO:0000256" key="3">
    <source>
        <dbReference type="ARBA" id="ARBA00022723"/>
    </source>
</evidence>
<proteinExistence type="inferred from homology"/>
<evidence type="ECO:0000256" key="2">
    <source>
        <dbReference type="ARBA" id="ARBA00022617"/>
    </source>
</evidence>
<dbReference type="InterPro" id="IPR036396">
    <property type="entry name" value="Cyt_P450_sf"/>
</dbReference>
<sequence>MYLRLGEVDTIVVSSPAAAQQVLQTNDVRFASRLNLLVLETIFYNNLNIGVAPHGTYWRGLHKLCTLELLLCARCGSSAP</sequence>
<evidence type="ECO:0000256" key="4">
    <source>
        <dbReference type="ARBA" id="ARBA00023002"/>
    </source>
</evidence>
<accession>A0A0A9CB00</accession>
<keyword evidence="5" id="KW-0408">Iron</keyword>
<keyword evidence="2" id="KW-0349">Heme</keyword>